<dbReference type="SMART" id="SM00028">
    <property type="entry name" value="TPR"/>
    <property type="match status" value="5"/>
</dbReference>
<gene>
    <name evidence="5" type="ORF">IQ266_07225</name>
</gene>
<dbReference type="SUPFAM" id="SSF48452">
    <property type="entry name" value="TPR-like"/>
    <property type="match status" value="1"/>
</dbReference>
<dbReference type="InterPro" id="IPR011990">
    <property type="entry name" value="TPR-like_helical_dom_sf"/>
</dbReference>
<dbReference type="SMART" id="SM00240">
    <property type="entry name" value="FHA"/>
    <property type="match status" value="1"/>
</dbReference>
<dbReference type="Pfam" id="PF13432">
    <property type="entry name" value="TPR_16"/>
    <property type="match status" value="2"/>
</dbReference>
<feature type="repeat" description="TPR" evidence="3">
    <location>
        <begin position="154"/>
        <end position="187"/>
    </location>
</feature>
<dbReference type="PANTHER" id="PTHR44943">
    <property type="entry name" value="CELLULOSE SYNTHASE OPERON PROTEIN C"/>
    <property type="match status" value="1"/>
</dbReference>
<feature type="repeat" description="TPR" evidence="3">
    <location>
        <begin position="85"/>
        <end position="118"/>
    </location>
</feature>
<dbReference type="RefSeq" id="WP_264324370.1">
    <property type="nucleotide sequence ID" value="NZ_JADEXQ010000018.1"/>
</dbReference>
<keyword evidence="2 3" id="KW-0802">TPR repeat</keyword>
<dbReference type="Pfam" id="PF00498">
    <property type="entry name" value="FHA"/>
    <property type="match status" value="1"/>
</dbReference>
<dbReference type="InterPro" id="IPR000253">
    <property type="entry name" value="FHA_dom"/>
</dbReference>
<dbReference type="Gene3D" id="2.60.200.20">
    <property type="match status" value="1"/>
</dbReference>
<organism evidence="5 6">
    <name type="scientific">Romeriopsis navalis LEGE 11480</name>
    <dbReference type="NCBI Taxonomy" id="2777977"/>
    <lineage>
        <taxon>Bacteria</taxon>
        <taxon>Bacillati</taxon>
        <taxon>Cyanobacteriota</taxon>
        <taxon>Cyanophyceae</taxon>
        <taxon>Leptolyngbyales</taxon>
        <taxon>Leptolyngbyaceae</taxon>
        <taxon>Romeriopsis</taxon>
        <taxon>Romeriopsis navalis</taxon>
    </lineage>
</organism>
<dbReference type="PANTHER" id="PTHR44943:SF8">
    <property type="entry name" value="TPR REPEAT-CONTAINING PROTEIN MJ0263"/>
    <property type="match status" value="1"/>
</dbReference>
<dbReference type="PROSITE" id="PS50005">
    <property type="entry name" value="TPR"/>
    <property type="match status" value="3"/>
</dbReference>
<dbReference type="AlphaFoldDB" id="A0A928Z3S2"/>
<dbReference type="Proteomes" id="UP000625316">
    <property type="component" value="Unassembled WGS sequence"/>
</dbReference>
<evidence type="ECO:0000256" key="3">
    <source>
        <dbReference type="PROSITE-ProRule" id="PRU00339"/>
    </source>
</evidence>
<dbReference type="Gene3D" id="1.25.40.10">
    <property type="entry name" value="Tetratricopeptide repeat domain"/>
    <property type="match status" value="2"/>
</dbReference>
<dbReference type="SUPFAM" id="SSF49879">
    <property type="entry name" value="SMAD/FHA domain"/>
    <property type="match status" value="1"/>
</dbReference>
<reference evidence="5" key="1">
    <citation type="submission" date="2020-10" db="EMBL/GenBank/DDBJ databases">
        <authorList>
            <person name="Castelo-Branco R."/>
            <person name="Eusebio N."/>
            <person name="Adriana R."/>
            <person name="Vieira A."/>
            <person name="Brugerolle De Fraissinette N."/>
            <person name="Rezende De Castro R."/>
            <person name="Schneider M.P."/>
            <person name="Vasconcelos V."/>
            <person name="Leao P.N."/>
        </authorList>
    </citation>
    <scope>NUCLEOTIDE SEQUENCE</scope>
    <source>
        <strain evidence="5">LEGE 11480</strain>
    </source>
</reference>
<dbReference type="EMBL" id="JADEXQ010000018">
    <property type="protein sequence ID" value="MBE9029553.1"/>
    <property type="molecule type" value="Genomic_DNA"/>
</dbReference>
<comment type="caution">
    <text evidence="5">The sequence shown here is derived from an EMBL/GenBank/DDBJ whole genome shotgun (WGS) entry which is preliminary data.</text>
</comment>
<feature type="domain" description="FHA" evidence="4">
    <location>
        <begin position="273"/>
        <end position="333"/>
    </location>
</feature>
<dbReference type="Pfam" id="PF00515">
    <property type="entry name" value="TPR_1"/>
    <property type="match status" value="1"/>
</dbReference>
<feature type="repeat" description="TPR" evidence="3">
    <location>
        <begin position="47"/>
        <end position="80"/>
    </location>
</feature>
<evidence type="ECO:0000313" key="6">
    <source>
        <dbReference type="Proteomes" id="UP000625316"/>
    </source>
</evidence>
<sequence>MIDTGRIPLAGETLAWYRQGLAAATSGQLEKAAALYNKVIAARSDFWEAWYERGLVLEDLGLYAAAIASYDQALELEPARDACSEIHYHQAQAHHYGLGDYSAALQEYDRVLQLRPNHTQALLHRGNVLLYGLHQAEAALDSYDRALTYQTDLFEAWRNRGSALLDLEQHQAALISYDRAILLNPNDEVAEQGRQLARNSLNLNASSETTTNIAEINQAGFDPSLTDPSLMDVVPHRNTRLDDYVTSQPVLQPLLVLEDEVGRREVYLFQRQYTIGRDPHNDIHLQSRFISRFHAVFQRVDDPDNQQYWYQIQDGDLAGKPSTNGVQVNGKPQQIRLLQSGDVISFGPQSRATYWMR</sequence>
<dbReference type="InterPro" id="IPR019734">
    <property type="entry name" value="TPR_rpt"/>
</dbReference>
<evidence type="ECO:0000259" key="4">
    <source>
        <dbReference type="PROSITE" id="PS50006"/>
    </source>
</evidence>
<dbReference type="PROSITE" id="PS50293">
    <property type="entry name" value="TPR_REGION"/>
    <property type="match status" value="1"/>
</dbReference>
<dbReference type="PROSITE" id="PS50006">
    <property type="entry name" value="FHA_DOMAIN"/>
    <property type="match status" value="1"/>
</dbReference>
<protein>
    <submittedName>
        <fullName evidence="5">Tetratricopeptide repeat protein</fullName>
    </submittedName>
</protein>
<dbReference type="InterPro" id="IPR008984">
    <property type="entry name" value="SMAD_FHA_dom_sf"/>
</dbReference>
<keyword evidence="1" id="KW-0677">Repeat</keyword>
<evidence type="ECO:0000256" key="2">
    <source>
        <dbReference type="ARBA" id="ARBA00022803"/>
    </source>
</evidence>
<evidence type="ECO:0000256" key="1">
    <source>
        <dbReference type="ARBA" id="ARBA00022737"/>
    </source>
</evidence>
<evidence type="ECO:0000313" key="5">
    <source>
        <dbReference type="EMBL" id="MBE9029553.1"/>
    </source>
</evidence>
<dbReference type="InterPro" id="IPR051685">
    <property type="entry name" value="Ycf3/AcsC/BcsC/TPR_MFPF"/>
</dbReference>
<keyword evidence="6" id="KW-1185">Reference proteome</keyword>
<accession>A0A928Z3S2</accession>
<name>A0A928Z3S2_9CYAN</name>
<proteinExistence type="predicted"/>